<dbReference type="InterPro" id="IPR050242">
    <property type="entry name" value="JAMM_MPN+_peptidase_M67A"/>
</dbReference>
<evidence type="ECO:0000256" key="2">
    <source>
        <dbReference type="ARBA" id="ARBA00007194"/>
    </source>
</evidence>
<dbReference type="Pfam" id="PF01398">
    <property type="entry name" value="JAB"/>
    <property type="match status" value="1"/>
</dbReference>
<dbReference type="Gene3D" id="3.40.140.10">
    <property type="entry name" value="Cytidine Deaminase, domain 2"/>
    <property type="match status" value="1"/>
</dbReference>
<evidence type="ECO:0000313" key="6">
    <source>
        <dbReference type="EMBL" id="CAG9769488.1"/>
    </source>
</evidence>
<dbReference type="InterPro" id="IPR001005">
    <property type="entry name" value="SANT/Myb"/>
</dbReference>
<dbReference type="Gene3D" id="1.10.10.10">
    <property type="entry name" value="Winged helix-like DNA-binding domain superfamily/Winged helix DNA-binding domain"/>
    <property type="match status" value="1"/>
</dbReference>
<dbReference type="GO" id="GO:0005634">
    <property type="term" value="C:nucleus"/>
    <property type="evidence" value="ECO:0007669"/>
    <property type="project" value="UniProtKB-SubCell"/>
</dbReference>
<name>A0A9N9MVH6_9CUCU</name>
<keyword evidence="7" id="KW-1185">Reference proteome</keyword>
<dbReference type="Pfam" id="PF04433">
    <property type="entry name" value="SWIRM"/>
    <property type="match status" value="1"/>
</dbReference>
<dbReference type="SUPFAM" id="SSF46689">
    <property type="entry name" value="Homeodomain-like"/>
    <property type="match status" value="1"/>
</dbReference>
<dbReference type="InterPro" id="IPR009057">
    <property type="entry name" value="Homeodomain-like_sf"/>
</dbReference>
<protein>
    <recommendedName>
        <fullName evidence="3">Myb-like, SWIRM and MPN domain-containing protein 1</fullName>
    </recommendedName>
</protein>
<dbReference type="InterPro" id="IPR036388">
    <property type="entry name" value="WH-like_DNA-bd_sf"/>
</dbReference>
<feature type="domain" description="JAB1/MPN/MOV34 metalloenzyme" evidence="5">
    <location>
        <begin position="531"/>
        <end position="659"/>
    </location>
</feature>
<evidence type="ECO:0000259" key="5">
    <source>
        <dbReference type="SMART" id="SM00232"/>
    </source>
</evidence>
<dbReference type="InterPro" id="IPR000555">
    <property type="entry name" value="JAMM/MPN+_dom"/>
</dbReference>
<comment type="similarity">
    <text evidence="2">Belongs to the peptidase M67A family. MYSM1 subfamily.</text>
</comment>
<feature type="region of interest" description="Disordered" evidence="4">
    <location>
        <begin position="165"/>
        <end position="196"/>
    </location>
</feature>
<accession>A0A9N9MVH6</accession>
<reference evidence="6" key="1">
    <citation type="submission" date="2022-01" db="EMBL/GenBank/DDBJ databases">
        <authorList>
            <person name="King R."/>
        </authorList>
    </citation>
    <scope>NUCLEOTIDE SEQUENCE</scope>
</reference>
<proteinExistence type="inferred from homology"/>
<dbReference type="CDD" id="cd00167">
    <property type="entry name" value="SANT"/>
    <property type="match status" value="1"/>
</dbReference>
<evidence type="ECO:0000256" key="3">
    <source>
        <dbReference type="ARBA" id="ARBA00032256"/>
    </source>
</evidence>
<feature type="region of interest" description="Disordered" evidence="4">
    <location>
        <begin position="209"/>
        <end position="228"/>
    </location>
</feature>
<dbReference type="InterPro" id="IPR007526">
    <property type="entry name" value="SWIRM"/>
</dbReference>
<dbReference type="GO" id="GO:0008237">
    <property type="term" value="F:metallopeptidase activity"/>
    <property type="evidence" value="ECO:0007669"/>
    <property type="project" value="InterPro"/>
</dbReference>
<comment type="subcellular location">
    <subcellularLocation>
        <location evidence="1">Nucleus</location>
    </subcellularLocation>
</comment>
<feature type="compositionally biased region" description="Polar residues" evidence="4">
    <location>
        <begin position="165"/>
        <end position="187"/>
    </location>
</feature>
<evidence type="ECO:0000256" key="1">
    <source>
        <dbReference type="ARBA" id="ARBA00004123"/>
    </source>
</evidence>
<evidence type="ECO:0000256" key="4">
    <source>
        <dbReference type="SAM" id="MobiDB-lite"/>
    </source>
</evidence>
<dbReference type="AlphaFoldDB" id="A0A9N9MVH6"/>
<dbReference type="Proteomes" id="UP001152799">
    <property type="component" value="Chromosome 5"/>
</dbReference>
<dbReference type="SMART" id="SM00232">
    <property type="entry name" value="JAB_MPN"/>
    <property type="match status" value="1"/>
</dbReference>
<organism evidence="6 7">
    <name type="scientific">Ceutorhynchus assimilis</name>
    <name type="common">cabbage seed weevil</name>
    <dbReference type="NCBI Taxonomy" id="467358"/>
    <lineage>
        <taxon>Eukaryota</taxon>
        <taxon>Metazoa</taxon>
        <taxon>Ecdysozoa</taxon>
        <taxon>Arthropoda</taxon>
        <taxon>Hexapoda</taxon>
        <taxon>Insecta</taxon>
        <taxon>Pterygota</taxon>
        <taxon>Neoptera</taxon>
        <taxon>Endopterygota</taxon>
        <taxon>Coleoptera</taxon>
        <taxon>Polyphaga</taxon>
        <taxon>Cucujiformia</taxon>
        <taxon>Curculionidae</taxon>
        <taxon>Ceutorhynchinae</taxon>
        <taxon>Ceutorhynchus</taxon>
    </lineage>
</organism>
<sequence>MDNDEIDVLGEFNMEPSTSDTNLFGDPSSLFENSDLLNCDYTIHPQWLLDKPSANPDNWYEQASASSTIDSADIDAMGVISTENCITDESGWTEKEKNLLQRGLEIFGKSSINLAQFIGTKNDSEVKYYLKNFAENLDHYKHNLLNSDQIPVSFEEEIAGVDTSFPTITDSPANKKQGTKSFGSDTSRNSKKGKNEVIKSKSVAKIKLKTQQHNKTKSQGKGKIHHKIESKKKSEDIILLPAKEICTGTGRSVSICEGEEIVTIKQAEDDDSLDVDVEDLDDCMREHKTLEVNIEKNTTKANQDDSLIVENDTVLNNNLVQKPLDDNVKEEIAKQLETLDVPHSEVILDSNTITDLEKYFHPEYFTGKGVKSPERYLKIRNYIVSAWNASKPEYTAKTKLRAGLKNCGDVHCISRVHYFLEQIGAINFGCAKTKYNRPLSQNLTFYTPRQHKKTDKFVGREPTELGPRQRFKKKFINDGEGGCTIAHGEKGEIIDTTIVNEEPPRPRFYKKPIQLIHCKPFTDNPQQYCLKISMSTLLLMDFHSHSYLNEIMGLIGGYWEQDRQTLKICCYEPCKNVASSSTECEMCPISQAAAADIIHSKNFDVLGWFHSHPNFAPQPSQQDLETQHVLQEWIGSGRPCIGMIMTPFNRDGALISSPFTCWMVEKNSENKLQPYRFTVEVVTNDLNLPNLVNSIKTIICTEDKTSKHKKIIQSQPYFMDTSISHLDKFLSSVKMRLAKTGALPRSECDQIVQSIRKLLQEPSVPF</sequence>
<evidence type="ECO:0000313" key="7">
    <source>
        <dbReference type="Proteomes" id="UP001152799"/>
    </source>
</evidence>
<dbReference type="OrthoDB" id="7464992at2759"/>
<dbReference type="SUPFAM" id="SSF102712">
    <property type="entry name" value="JAB1/MPN domain"/>
    <property type="match status" value="1"/>
</dbReference>
<dbReference type="EMBL" id="OU892281">
    <property type="protein sequence ID" value="CAG9769488.1"/>
    <property type="molecule type" value="Genomic_DNA"/>
</dbReference>
<gene>
    <name evidence="6" type="ORF">CEUTPL_LOCUS9997</name>
</gene>
<dbReference type="PANTHER" id="PTHR10410">
    <property type="entry name" value="EUKARYOTIC TRANSLATION INITIATION FACTOR 3 -RELATED"/>
    <property type="match status" value="1"/>
</dbReference>